<accession>A0AAW1Q2L2</accession>
<feature type="region of interest" description="Disordered" evidence="6">
    <location>
        <begin position="280"/>
        <end position="372"/>
    </location>
</feature>
<feature type="compositionally biased region" description="Polar residues" evidence="6">
    <location>
        <begin position="525"/>
        <end position="545"/>
    </location>
</feature>
<feature type="region of interest" description="Disordered" evidence="6">
    <location>
        <begin position="511"/>
        <end position="545"/>
    </location>
</feature>
<dbReference type="PANTHER" id="PTHR46419">
    <property type="entry name" value="ADP-RIBOSYLATION FACTOR GTPASE-ACTIVATING PROTEIN AGD5"/>
    <property type="match status" value="1"/>
</dbReference>
<sequence>MSTVNSKVSVTKAQTEVHKRILQGLLKLEDNRRCADCQARGPTWASVNLGVFVCLNCSGVHRSLGTHMSKVRSTTLDTWLPEQVAFVEIMGNRRANMFWEAELPHGFRRPFEGDMEGLKAFIGNKYRDHAYALRTWDKPPTIENFSQHPFMAQFLEEGAQRAVSPPPAAGQERASEQPAAMSGVSSTVARALAPPPRKAEGVPSRAATPPPEPAAPLMDLLSLDEAPTPAAPSSLAASAPAAADDGGWAAFADASVHSTGSQQQPASAPAAVEEDPWDAFQTAGSSGHADTGHMARSEALSTPAPEASTSSQTPYHAAASPPPSSPPLDLFYGLDTHAPAARSPMQSAGASPHQQIDRQRVGMGSGGLTGTPPKQLPALGGAVDLASLLTGPDPFAQSGGATSTGFANFPPPEDVTSRAQSAPAVPQHLGTPVSPPPALPPQVQAARGGHQHKTSSEDILKMFDKPQAVGGIGPSAGGFVPSMAPRFGGIPGVQGGFAAAPPANGFGMQGGFGTQHPGGGFPGTQNQAGAHNSFGSAPNLQQSLF</sequence>
<evidence type="ECO:0000256" key="5">
    <source>
        <dbReference type="PROSITE-ProRule" id="PRU00288"/>
    </source>
</evidence>
<keyword evidence="9" id="KW-1185">Reference proteome</keyword>
<dbReference type="CDD" id="cd08204">
    <property type="entry name" value="ArfGap"/>
    <property type="match status" value="1"/>
</dbReference>
<keyword evidence="1" id="KW-0343">GTPase activation</keyword>
<dbReference type="InterPro" id="IPR044520">
    <property type="entry name" value="ARF_GAP_AGD5/15"/>
</dbReference>
<dbReference type="InterPro" id="IPR038508">
    <property type="entry name" value="ArfGAP_dom_sf"/>
</dbReference>
<feature type="domain" description="Arf-GAP" evidence="7">
    <location>
        <begin position="19"/>
        <end position="139"/>
    </location>
</feature>
<dbReference type="SUPFAM" id="SSF57863">
    <property type="entry name" value="ArfGap/RecO-like zinc finger"/>
    <property type="match status" value="1"/>
</dbReference>
<keyword evidence="4" id="KW-0862">Zinc</keyword>
<feature type="region of interest" description="Disordered" evidence="6">
    <location>
        <begin position="394"/>
        <end position="455"/>
    </location>
</feature>
<dbReference type="SMART" id="SM00105">
    <property type="entry name" value="ArfGap"/>
    <property type="match status" value="1"/>
</dbReference>
<dbReference type="GO" id="GO:0008270">
    <property type="term" value="F:zinc ion binding"/>
    <property type="evidence" value="ECO:0007669"/>
    <property type="project" value="UniProtKB-KW"/>
</dbReference>
<dbReference type="PRINTS" id="PR00405">
    <property type="entry name" value="REVINTRACTNG"/>
</dbReference>
<dbReference type="Pfam" id="PF01412">
    <property type="entry name" value="ArfGap"/>
    <property type="match status" value="1"/>
</dbReference>
<name>A0AAW1Q2L2_9CHLO</name>
<dbReference type="EMBL" id="JALJOQ010000001">
    <property type="protein sequence ID" value="KAK9815098.1"/>
    <property type="molecule type" value="Genomic_DNA"/>
</dbReference>
<keyword evidence="2" id="KW-0479">Metal-binding</keyword>
<gene>
    <name evidence="8" type="ORF">WJX73_007440</name>
</gene>
<evidence type="ECO:0000256" key="2">
    <source>
        <dbReference type="ARBA" id="ARBA00022723"/>
    </source>
</evidence>
<dbReference type="FunFam" id="1.10.220.150:FF:000009">
    <property type="entry name" value="stromal membrane-associated protein 1 isoform X1"/>
    <property type="match status" value="1"/>
</dbReference>
<dbReference type="Proteomes" id="UP001465755">
    <property type="component" value="Unassembled WGS sequence"/>
</dbReference>
<evidence type="ECO:0000313" key="9">
    <source>
        <dbReference type="Proteomes" id="UP001465755"/>
    </source>
</evidence>
<evidence type="ECO:0000256" key="6">
    <source>
        <dbReference type="SAM" id="MobiDB-lite"/>
    </source>
</evidence>
<comment type="caution">
    <text evidence="8">The sequence shown here is derived from an EMBL/GenBank/DDBJ whole genome shotgun (WGS) entry which is preliminary data.</text>
</comment>
<feature type="region of interest" description="Disordered" evidence="6">
    <location>
        <begin position="159"/>
        <end position="217"/>
    </location>
</feature>
<feature type="compositionally biased region" description="Gly residues" evidence="6">
    <location>
        <begin position="511"/>
        <end position="522"/>
    </location>
</feature>
<proteinExistence type="predicted"/>
<dbReference type="Gene3D" id="1.10.220.150">
    <property type="entry name" value="Arf GTPase activating protein"/>
    <property type="match status" value="1"/>
</dbReference>
<dbReference type="PROSITE" id="PS50115">
    <property type="entry name" value="ARFGAP"/>
    <property type="match status" value="1"/>
</dbReference>
<organism evidence="8 9">
    <name type="scientific">Symbiochloris irregularis</name>
    <dbReference type="NCBI Taxonomy" id="706552"/>
    <lineage>
        <taxon>Eukaryota</taxon>
        <taxon>Viridiplantae</taxon>
        <taxon>Chlorophyta</taxon>
        <taxon>core chlorophytes</taxon>
        <taxon>Trebouxiophyceae</taxon>
        <taxon>Trebouxiales</taxon>
        <taxon>Trebouxiaceae</taxon>
        <taxon>Symbiochloris</taxon>
    </lineage>
</organism>
<evidence type="ECO:0000256" key="4">
    <source>
        <dbReference type="ARBA" id="ARBA00022833"/>
    </source>
</evidence>
<evidence type="ECO:0000313" key="8">
    <source>
        <dbReference type="EMBL" id="KAK9815098.1"/>
    </source>
</evidence>
<reference evidence="8 9" key="1">
    <citation type="journal article" date="2024" name="Nat. Commun.">
        <title>Phylogenomics reveals the evolutionary origins of lichenization in chlorophyte algae.</title>
        <authorList>
            <person name="Puginier C."/>
            <person name="Libourel C."/>
            <person name="Otte J."/>
            <person name="Skaloud P."/>
            <person name="Haon M."/>
            <person name="Grisel S."/>
            <person name="Petersen M."/>
            <person name="Berrin J.G."/>
            <person name="Delaux P.M."/>
            <person name="Dal Grande F."/>
            <person name="Keller J."/>
        </authorList>
    </citation>
    <scope>NUCLEOTIDE SEQUENCE [LARGE SCALE GENOMIC DNA]</scope>
    <source>
        <strain evidence="8 9">SAG 2036</strain>
    </source>
</reference>
<dbReference type="AlphaFoldDB" id="A0AAW1Q2L2"/>
<dbReference type="InterPro" id="IPR037278">
    <property type="entry name" value="ARFGAP/RecO"/>
</dbReference>
<evidence type="ECO:0000256" key="1">
    <source>
        <dbReference type="ARBA" id="ARBA00022468"/>
    </source>
</evidence>
<feature type="compositionally biased region" description="Polar residues" evidence="6">
    <location>
        <begin position="344"/>
        <end position="354"/>
    </location>
</feature>
<evidence type="ECO:0000259" key="7">
    <source>
        <dbReference type="PROSITE" id="PS50115"/>
    </source>
</evidence>
<evidence type="ECO:0000256" key="3">
    <source>
        <dbReference type="ARBA" id="ARBA00022771"/>
    </source>
</evidence>
<keyword evidence="3 5" id="KW-0863">Zinc-finger</keyword>
<dbReference type="GO" id="GO:0005096">
    <property type="term" value="F:GTPase activator activity"/>
    <property type="evidence" value="ECO:0007669"/>
    <property type="project" value="UniProtKB-KW"/>
</dbReference>
<protein>
    <recommendedName>
        <fullName evidence="7">Arf-GAP domain-containing protein</fullName>
    </recommendedName>
</protein>
<dbReference type="PANTHER" id="PTHR46419:SF2">
    <property type="entry name" value="ADP-RIBOSYLATION FACTOR GTPASE-ACTIVATING PROTEIN AGD5"/>
    <property type="match status" value="1"/>
</dbReference>
<dbReference type="InterPro" id="IPR001164">
    <property type="entry name" value="ArfGAP_dom"/>
</dbReference>